<evidence type="ECO:0000313" key="4">
    <source>
        <dbReference type="EMBL" id="SHN83627.1"/>
    </source>
</evidence>
<evidence type="ECO:0000313" key="5">
    <source>
        <dbReference type="Proteomes" id="UP000184096"/>
    </source>
</evidence>
<dbReference type="EMBL" id="LT670849">
    <property type="protein sequence ID" value="SHN83627.1"/>
    <property type="molecule type" value="Genomic_DNA"/>
</dbReference>
<dbReference type="Pfam" id="PF02525">
    <property type="entry name" value="Flavodoxin_2"/>
    <property type="match status" value="1"/>
</dbReference>
<dbReference type="GO" id="GO:0003955">
    <property type="term" value="F:NAD(P)H dehydrogenase (quinone) activity"/>
    <property type="evidence" value="ECO:0007669"/>
    <property type="project" value="TreeGrafter"/>
</dbReference>
<dbReference type="InterPro" id="IPR051545">
    <property type="entry name" value="NAD(P)H_dehydrogenase_qn"/>
</dbReference>
<organism evidence="4 5">
    <name type="scientific">Bradyrhizobium erythrophlei</name>
    <dbReference type="NCBI Taxonomy" id="1437360"/>
    <lineage>
        <taxon>Bacteria</taxon>
        <taxon>Pseudomonadati</taxon>
        <taxon>Pseudomonadota</taxon>
        <taxon>Alphaproteobacteria</taxon>
        <taxon>Hyphomicrobiales</taxon>
        <taxon>Nitrobacteraceae</taxon>
        <taxon>Bradyrhizobium</taxon>
    </lineage>
</organism>
<dbReference type="Proteomes" id="UP000184096">
    <property type="component" value="Chromosome I"/>
</dbReference>
<dbReference type="PANTHER" id="PTHR10204">
    <property type="entry name" value="NAD P H OXIDOREDUCTASE-RELATED"/>
    <property type="match status" value="1"/>
</dbReference>
<feature type="domain" description="Flavodoxin-like fold" evidence="3">
    <location>
        <begin position="3"/>
        <end position="137"/>
    </location>
</feature>
<evidence type="ECO:0000256" key="2">
    <source>
        <dbReference type="ARBA" id="ARBA00023002"/>
    </source>
</evidence>
<proteinExistence type="inferred from homology"/>
<name>A0A1M7UL71_9BRAD</name>
<keyword evidence="5" id="KW-1185">Reference proteome</keyword>
<sequence>MMMRVLYVYCHPLDDSFHASIRKEALAGLAEAGHAVDLLDLYAENFDPVLSAERRRDYHDPERNRLNNQAYVDRLMAANALVVQFPTWSFGPPAMLKGWFDRMFGPGIALDLSDPRHARPMLKHIERITGIATYGRPRWQAIGMADPPRKIIKRYLPWFTGGRARVRYYALYHMNVATAERRGRFLAKVRREMSRF</sequence>
<dbReference type="GO" id="GO:0005829">
    <property type="term" value="C:cytosol"/>
    <property type="evidence" value="ECO:0007669"/>
    <property type="project" value="TreeGrafter"/>
</dbReference>
<dbReference type="PANTHER" id="PTHR10204:SF34">
    <property type="entry name" value="NAD(P)H DEHYDROGENASE [QUINONE] 1 ISOFORM 1"/>
    <property type="match status" value="1"/>
</dbReference>
<reference evidence="5" key="1">
    <citation type="submission" date="2016-11" db="EMBL/GenBank/DDBJ databases">
        <authorList>
            <person name="Varghese N."/>
            <person name="Submissions S."/>
        </authorList>
    </citation>
    <scope>NUCLEOTIDE SEQUENCE [LARGE SCALE GENOMIC DNA]</scope>
    <source>
        <strain evidence="5">GAS401</strain>
    </source>
</reference>
<evidence type="ECO:0000256" key="1">
    <source>
        <dbReference type="ARBA" id="ARBA00006252"/>
    </source>
</evidence>
<dbReference type="AlphaFoldDB" id="A0A1M7UL71"/>
<gene>
    <name evidence="4" type="ORF">SAMN05444170_5571</name>
</gene>
<evidence type="ECO:0000259" key="3">
    <source>
        <dbReference type="Pfam" id="PF02525"/>
    </source>
</evidence>
<comment type="similarity">
    <text evidence="1">Belongs to the NAD(P)H dehydrogenase (quinone) family.</text>
</comment>
<dbReference type="InterPro" id="IPR029039">
    <property type="entry name" value="Flavoprotein-like_sf"/>
</dbReference>
<accession>A0A1M7UL71</accession>
<dbReference type="Gene3D" id="3.40.50.360">
    <property type="match status" value="1"/>
</dbReference>
<protein>
    <submittedName>
        <fullName evidence="4">Putative NADPH-quinone reductase (Modulator of drug activity B)</fullName>
    </submittedName>
</protein>
<keyword evidence="2" id="KW-0560">Oxidoreductase</keyword>
<dbReference type="SUPFAM" id="SSF52218">
    <property type="entry name" value="Flavoproteins"/>
    <property type="match status" value="1"/>
</dbReference>
<dbReference type="RefSeq" id="WP_244553062.1">
    <property type="nucleotide sequence ID" value="NZ_LT670849.1"/>
</dbReference>
<dbReference type="InterPro" id="IPR003680">
    <property type="entry name" value="Flavodoxin_fold"/>
</dbReference>